<reference evidence="2 3" key="1">
    <citation type="submission" date="2018-08" db="EMBL/GenBank/DDBJ databases">
        <title>Fulvimarina sp. 85, whole genome shotgun sequence.</title>
        <authorList>
            <person name="Tuo L."/>
        </authorList>
    </citation>
    <scope>NUCLEOTIDE SEQUENCE [LARGE SCALE GENOMIC DNA]</scope>
    <source>
        <strain evidence="2 3">85</strain>
    </source>
</reference>
<dbReference type="RefSeq" id="WP_116681929.1">
    <property type="nucleotide sequence ID" value="NZ_QURL01000002.1"/>
</dbReference>
<dbReference type="InterPro" id="IPR027417">
    <property type="entry name" value="P-loop_NTPase"/>
</dbReference>
<feature type="region of interest" description="Disordered" evidence="1">
    <location>
        <begin position="250"/>
        <end position="304"/>
    </location>
</feature>
<dbReference type="OrthoDB" id="1625426at2"/>
<organism evidence="2 3">
    <name type="scientific">Fulvimarina endophytica</name>
    <dbReference type="NCBI Taxonomy" id="2293836"/>
    <lineage>
        <taxon>Bacteria</taxon>
        <taxon>Pseudomonadati</taxon>
        <taxon>Pseudomonadota</taxon>
        <taxon>Alphaproteobacteria</taxon>
        <taxon>Hyphomicrobiales</taxon>
        <taxon>Aurantimonadaceae</taxon>
        <taxon>Fulvimarina</taxon>
    </lineage>
</organism>
<evidence type="ECO:0000313" key="2">
    <source>
        <dbReference type="EMBL" id="RFC65031.1"/>
    </source>
</evidence>
<dbReference type="Pfam" id="PF13479">
    <property type="entry name" value="AAA_24"/>
    <property type="match status" value="1"/>
</dbReference>
<accession>A0A371X767</accession>
<sequence length="376" mass="40968">MGITYRPAVRQGEKLMIGLAGPSGSGKTFSALKIATGIQEVEGGEIFVIDTENRRAAMYAGKFRFQHGEMHAPFTPEAYCEAIEAAVKAGAKSIVIDSMSHEHEGEGGILEMHEAALMKMAGNDFGKREKVKFTAWIEPKRRHNKFVNRLLQINAHIIMCFRAKDKLKMVKVQKGDRVVNEPVSAGWQPIAADRLEYEMTTLLVLPPNAKGKPDLSAEATKIPEPIQPIIKEGWQISEGLGVELAKWARGDNSNDNAAPGRVTNRTNGATSSQGAASGDGFSRPLREDPAHGAPPSPPPGGGASILHQFNTVLRSAADQDEIAARFEGFEDFGKLGEYERSIARNVYKLHLRRVSGDMSIETMDIAVRDVLEEAPA</sequence>
<gene>
    <name evidence="2" type="ORF">DYI37_03970</name>
</gene>
<dbReference type="Proteomes" id="UP000264310">
    <property type="component" value="Unassembled WGS sequence"/>
</dbReference>
<dbReference type="Gene3D" id="3.40.50.300">
    <property type="entry name" value="P-loop containing nucleotide triphosphate hydrolases"/>
    <property type="match status" value="1"/>
</dbReference>
<proteinExistence type="predicted"/>
<evidence type="ECO:0008006" key="4">
    <source>
        <dbReference type="Google" id="ProtNLM"/>
    </source>
</evidence>
<evidence type="ECO:0000256" key="1">
    <source>
        <dbReference type="SAM" id="MobiDB-lite"/>
    </source>
</evidence>
<evidence type="ECO:0000313" key="3">
    <source>
        <dbReference type="Proteomes" id="UP000264310"/>
    </source>
</evidence>
<dbReference type="AlphaFoldDB" id="A0A371X767"/>
<keyword evidence="3" id="KW-1185">Reference proteome</keyword>
<dbReference type="EMBL" id="QURL01000002">
    <property type="protein sequence ID" value="RFC65031.1"/>
    <property type="molecule type" value="Genomic_DNA"/>
</dbReference>
<feature type="compositionally biased region" description="Polar residues" evidence="1">
    <location>
        <begin position="263"/>
        <end position="275"/>
    </location>
</feature>
<dbReference type="SUPFAM" id="SSF52540">
    <property type="entry name" value="P-loop containing nucleoside triphosphate hydrolases"/>
    <property type="match status" value="1"/>
</dbReference>
<protein>
    <recommendedName>
        <fullName evidence="4">AAA+ ATPase domain-containing protein</fullName>
    </recommendedName>
</protein>
<comment type="caution">
    <text evidence="2">The sequence shown here is derived from an EMBL/GenBank/DDBJ whole genome shotgun (WGS) entry which is preliminary data.</text>
</comment>
<name>A0A371X767_9HYPH</name>